<feature type="transmembrane region" description="Helical" evidence="8">
    <location>
        <begin position="205"/>
        <end position="228"/>
    </location>
</feature>
<evidence type="ECO:0000256" key="6">
    <source>
        <dbReference type="ARBA" id="ARBA00022989"/>
    </source>
</evidence>
<sequence length="489" mass="51762">MSAAPTLSDAPAPTASGNRSIIAILLVAAFTVILNETTMNVALPAIMAYFDVTERIAQWLTTAFMLTMAVVIPITGWLIDRFTTRQVFVTAMVLFCLGTLVCAVAPSFALLLTGRIVQASGTAMMMPLLMTTIMNLVPPHSRGAVMGNISLVIAVAPAVGPTLSGFLLQLGSWHFIFLTVLPIALLMLALGVWKLRNTGDHRLTPLDPASIALTALGFGPLIFGMSMLGEGGGGEGGAAWEAPVALVAGLVFLALFVWRQLRLQRTDTALLDLRVFRHGTFTVALTMMALGMMALFGSVIMLPLLLQRSFGLEPIQVGLMMLPGGIMMGLIGPIAGRLYDRFGPRVLVIPASFVVLGVFWFFLTLTLATPWWAVMLGHMTLSTSFAFVFTPLFTVALGSLPRPLYSHGSAVVGTIQQVAGAAGTALFVTVFSTMSDAALAQGLPDAAALLSGSHWAFLFAGGVWVLAVVASFFVRKPADVDGDLPVGVH</sequence>
<feature type="transmembrane region" description="Helical" evidence="8">
    <location>
        <begin position="410"/>
        <end position="434"/>
    </location>
</feature>
<comment type="similarity">
    <text evidence="2">Belongs to the major facilitator superfamily. EmrB family.</text>
</comment>
<feature type="transmembrane region" description="Helical" evidence="8">
    <location>
        <begin position="454"/>
        <end position="474"/>
    </location>
</feature>
<accession>A0ABZ3C8V7</accession>
<dbReference type="RefSeq" id="WP_342372317.1">
    <property type="nucleotide sequence ID" value="NZ_CP115965.1"/>
</dbReference>
<feature type="transmembrane region" description="Helical" evidence="8">
    <location>
        <begin position="240"/>
        <end position="258"/>
    </location>
</feature>
<dbReference type="InterPro" id="IPR036259">
    <property type="entry name" value="MFS_trans_sf"/>
</dbReference>
<dbReference type="InterPro" id="IPR004638">
    <property type="entry name" value="EmrB-like"/>
</dbReference>
<evidence type="ECO:0000256" key="7">
    <source>
        <dbReference type="ARBA" id="ARBA00023136"/>
    </source>
</evidence>
<name>A0ABZ3C8V7_9ACTN</name>
<keyword evidence="11" id="KW-1185">Reference proteome</keyword>
<dbReference type="InterPro" id="IPR011701">
    <property type="entry name" value="MFS"/>
</dbReference>
<evidence type="ECO:0000256" key="8">
    <source>
        <dbReference type="SAM" id="Phobius"/>
    </source>
</evidence>
<evidence type="ECO:0000256" key="1">
    <source>
        <dbReference type="ARBA" id="ARBA00004651"/>
    </source>
</evidence>
<dbReference type="SUPFAM" id="SSF103473">
    <property type="entry name" value="MFS general substrate transporter"/>
    <property type="match status" value="1"/>
</dbReference>
<dbReference type="Gene3D" id="1.20.1720.10">
    <property type="entry name" value="Multidrug resistance protein D"/>
    <property type="match status" value="1"/>
</dbReference>
<evidence type="ECO:0000259" key="9">
    <source>
        <dbReference type="PROSITE" id="PS50850"/>
    </source>
</evidence>
<feature type="transmembrane region" description="Helical" evidence="8">
    <location>
        <begin position="56"/>
        <end position="79"/>
    </location>
</feature>
<organism evidence="10 11">
    <name type="scientific">Propioniciclava soli</name>
    <dbReference type="NCBI Taxonomy" id="2775081"/>
    <lineage>
        <taxon>Bacteria</taxon>
        <taxon>Bacillati</taxon>
        <taxon>Actinomycetota</taxon>
        <taxon>Actinomycetes</taxon>
        <taxon>Propionibacteriales</taxon>
        <taxon>Propionibacteriaceae</taxon>
        <taxon>Propioniciclava</taxon>
    </lineage>
</organism>
<proteinExistence type="inferred from homology"/>
<evidence type="ECO:0000256" key="5">
    <source>
        <dbReference type="ARBA" id="ARBA00022692"/>
    </source>
</evidence>
<keyword evidence="6 8" id="KW-1133">Transmembrane helix</keyword>
<keyword evidence="7 8" id="KW-0472">Membrane</keyword>
<gene>
    <name evidence="10" type="ORF">PCC79_15085</name>
</gene>
<feature type="transmembrane region" description="Helical" evidence="8">
    <location>
        <begin position="346"/>
        <end position="365"/>
    </location>
</feature>
<dbReference type="Proteomes" id="UP001434337">
    <property type="component" value="Chromosome"/>
</dbReference>
<feature type="transmembrane region" description="Helical" evidence="8">
    <location>
        <begin position="86"/>
        <end position="110"/>
    </location>
</feature>
<dbReference type="PROSITE" id="PS50850">
    <property type="entry name" value="MFS"/>
    <property type="match status" value="1"/>
</dbReference>
<evidence type="ECO:0000256" key="2">
    <source>
        <dbReference type="ARBA" id="ARBA00008537"/>
    </source>
</evidence>
<feature type="transmembrane region" description="Helical" evidence="8">
    <location>
        <begin position="173"/>
        <end position="193"/>
    </location>
</feature>
<feature type="transmembrane region" description="Helical" evidence="8">
    <location>
        <begin position="21"/>
        <end position="50"/>
    </location>
</feature>
<feature type="transmembrane region" description="Helical" evidence="8">
    <location>
        <begin position="317"/>
        <end position="339"/>
    </location>
</feature>
<evidence type="ECO:0000256" key="3">
    <source>
        <dbReference type="ARBA" id="ARBA00022448"/>
    </source>
</evidence>
<feature type="transmembrane region" description="Helical" evidence="8">
    <location>
        <begin position="149"/>
        <end position="167"/>
    </location>
</feature>
<feature type="domain" description="Major facilitator superfamily (MFS) profile" evidence="9">
    <location>
        <begin position="21"/>
        <end position="479"/>
    </location>
</feature>
<keyword evidence="3" id="KW-0813">Transport</keyword>
<dbReference type="PANTHER" id="PTHR42718">
    <property type="entry name" value="MAJOR FACILITATOR SUPERFAMILY MULTIDRUG TRANSPORTER MFSC"/>
    <property type="match status" value="1"/>
</dbReference>
<dbReference type="Gene3D" id="1.20.1250.20">
    <property type="entry name" value="MFS general substrate transporter like domains"/>
    <property type="match status" value="1"/>
</dbReference>
<evidence type="ECO:0000313" key="11">
    <source>
        <dbReference type="Proteomes" id="UP001434337"/>
    </source>
</evidence>
<dbReference type="NCBIfam" id="TIGR00711">
    <property type="entry name" value="efflux_EmrB"/>
    <property type="match status" value="1"/>
</dbReference>
<protein>
    <submittedName>
        <fullName evidence="10">MDR family MFS transporter</fullName>
    </submittedName>
</protein>
<feature type="transmembrane region" description="Helical" evidence="8">
    <location>
        <begin position="279"/>
        <end position="305"/>
    </location>
</feature>
<dbReference type="InterPro" id="IPR020846">
    <property type="entry name" value="MFS_dom"/>
</dbReference>
<feature type="transmembrane region" description="Helical" evidence="8">
    <location>
        <begin position="371"/>
        <end position="398"/>
    </location>
</feature>
<comment type="subcellular location">
    <subcellularLocation>
        <location evidence="1">Cell membrane</location>
        <topology evidence="1">Multi-pass membrane protein</topology>
    </subcellularLocation>
</comment>
<reference evidence="10 11" key="1">
    <citation type="journal article" date="2023" name="Environ Microbiome">
        <title>A coral-associated actinobacterium mitigates coral bleaching under heat stress.</title>
        <authorList>
            <person name="Li J."/>
            <person name="Zou Y."/>
            <person name="Li Q."/>
            <person name="Zhang J."/>
            <person name="Bourne D.G."/>
            <person name="Lyu Y."/>
            <person name="Liu C."/>
            <person name="Zhang S."/>
        </authorList>
    </citation>
    <scope>NUCLEOTIDE SEQUENCE [LARGE SCALE GENOMIC DNA]</scope>
    <source>
        <strain evidence="10 11">SCSIO 13291</strain>
    </source>
</reference>
<keyword evidence="5 8" id="KW-0812">Transmembrane</keyword>
<feature type="transmembrane region" description="Helical" evidence="8">
    <location>
        <begin position="116"/>
        <end position="137"/>
    </location>
</feature>
<dbReference type="Pfam" id="PF07690">
    <property type="entry name" value="MFS_1"/>
    <property type="match status" value="1"/>
</dbReference>
<dbReference type="PRINTS" id="PR01036">
    <property type="entry name" value="TCRTETB"/>
</dbReference>
<evidence type="ECO:0000313" key="10">
    <source>
        <dbReference type="EMBL" id="WZW98195.1"/>
    </source>
</evidence>
<dbReference type="PANTHER" id="PTHR42718:SF9">
    <property type="entry name" value="MAJOR FACILITATOR SUPERFAMILY MULTIDRUG TRANSPORTER MFSC"/>
    <property type="match status" value="1"/>
</dbReference>
<evidence type="ECO:0000256" key="4">
    <source>
        <dbReference type="ARBA" id="ARBA00022475"/>
    </source>
</evidence>
<dbReference type="CDD" id="cd17503">
    <property type="entry name" value="MFS_LmrB_MDR_like"/>
    <property type="match status" value="1"/>
</dbReference>
<keyword evidence="4" id="KW-1003">Cell membrane</keyword>
<dbReference type="EMBL" id="CP115965">
    <property type="protein sequence ID" value="WZW98195.1"/>
    <property type="molecule type" value="Genomic_DNA"/>
</dbReference>